<dbReference type="OrthoDB" id="9905114at2759"/>
<evidence type="ECO:0000256" key="5">
    <source>
        <dbReference type="ARBA" id="ARBA00023288"/>
    </source>
</evidence>
<feature type="region of interest" description="Disordered" evidence="6">
    <location>
        <begin position="1"/>
        <end position="67"/>
    </location>
</feature>
<dbReference type="GO" id="GO:0035254">
    <property type="term" value="F:glutamate receptor binding"/>
    <property type="evidence" value="ECO:0007669"/>
    <property type="project" value="TreeGrafter"/>
</dbReference>
<evidence type="ECO:0000259" key="7">
    <source>
        <dbReference type="PROSITE" id="PS51893"/>
    </source>
</evidence>
<feature type="compositionally biased region" description="Basic and acidic residues" evidence="6">
    <location>
        <begin position="53"/>
        <end position="67"/>
    </location>
</feature>
<gene>
    <name evidence="10" type="primary">brf1.S</name>
    <name evidence="9" type="synonym">LOC108699757</name>
</gene>
<dbReference type="GO" id="GO:0008179">
    <property type="term" value="F:adenylate cyclase binding"/>
    <property type="evidence" value="ECO:0007669"/>
    <property type="project" value="InterPro"/>
</dbReference>
<keyword evidence="8" id="KW-1185">Reference proteome</keyword>
<dbReference type="STRING" id="8355.A0A1L8EZY7"/>
<dbReference type="Xenbase" id="XB-GENE-17334597">
    <property type="gene designation" value="brf1.S"/>
</dbReference>
<dbReference type="GO" id="GO:0005516">
    <property type="term" value="F:calmodulin binding"/>
    <property type="evidence" value="ECO:0007669"/>
    <property type="project" value="UniProtKB-KW"/>
</dbReference>
<keyword evidence="3" id="KW-0112">Calmodulin-binding</keyword>
<evidence type="ECO:0000256" key="6">
    <source>
        <dbReference type="SAM" id="MobiDB-lite"/>
    </source>
</evidence>
<comment type="subcellular location">
    <subcellularLocation>
        <location evidence="1">Membrane</location>
        <topology evidence="1">Lipid-anchor</topology>
    </subcellularLocation>
</comment>
<dbReference type="CTD" id="108699757"/>
<evidence type="ECO:0000256" key="4">
    <source>
        <dbReference type="ARBA" id="ARBA00023136"/>
    </source>
</evidence>
<dbReference type="PaxDb" id="8355-A0A1L8EZY7"/>
<dbReference type="GO" id="GO:0032590">
    <property type="term" value="C:dendrite membrane"/>
    <property type="evidence" value="ECO:0007669"/>
    <property type="project" value="TreeGrafter"/>
</dbReference>
<dbReference type="Proteomes" id="UP000186698">
    <property type="component" value="Chromosome 8S"/>
</dbReference>
<dbReference type="GO" id="GO:0050811">
    <property type="term" value="F:GABA receptor binding"/>
    <property type="evidence" value="ECO:0007669"/>
    <property type="project" value="TreeGrafter"/>
</dbReference>
<dbReference type="PANTHER" id="PTHR15182">
    <property type="entry name" value="A-KINASE ANCHOR PROTEIN 5-RELATED"/>
    <property type="match status" value="1"/>
</dbReference>
<organism evidence="8 9">
    <name type="scientific">Xenopus laevis</name>
    <name type="common">African clawed frog</name>
    <dbReference type="NCBI Taxonomy" id="8355"/>
    <lineage>
        <taxon>Eukaryota</taxon>
        <taxon>Metazoa</taxon>
        <taxon>Chordata</taxon>
        <taxon>Craniata</taxon>
        <taxon>Vertebrata</taxon>
        <taxon>Euteleostomi</taxon>
        <taxon>Amphibia</taxon>
        <taxon>Batrachia</taxon>
        <taxon>Anura</taxon>
        <taxon>Pipoidea</taxon>
        <taxon>Pipidae</taxon>
        <taxon>Xenopodinae</taxon>
        <taxon>Xenopus</taxon>
        <taxon>Xenopus</taxon>
    </lineage>
</organism>
<dbReference type="GO" id="GO:0043197">
    <property type="term" value="C:dendritic spine"/>
    <property type="evidence" value="ECO:0007669"/>
    <property type="project" value="TreeGrafter"/>
</dbReference>
<dbReference type="GO" id="GO:0060090">
    <property type="term" value="F:molecular adaptor activity"/>
    <property type="evidence" value="ECO:0007669"/>
    <property type="project" value="TreeGrafter"/>
</dbReference>
<dbReference type="OMA" id="TRESGNM"/>
<feature type="domain" description="A kinase-anchoring proteins AKAP-5 and AKAP-12 calmodulin (CaM)-binding" evidence="7">
    <location>
        <begin position="205"/>
        <end position="225"/>
    </location>
</feature>
<feature type="compositionally biased region" description="Basic residues" evidence="6">
    <location>
        <begin position="136"/>
        <end position="145"/>
    </location>
</feature>
<evidence type="ECO:0000256" key="3">
    <source>
        <dbReference type="ARBA" id="ARBA00022860"/>
    </source>
</evidence>
<name>A0A1L8EZY7_XENLA</name>
<keyword evidence="2" id="KW-0597">Phosphoprotein</keyword>
<keyword evidence="5" id="KW-0449">Lipoprotein</keyword>
<feature type="compositionally biased region" description="Basic and acidic residues" evidence="6">
    <location>
        <begin position="167"/>
        <end position="181"/>
    </location>
</feature>
<sequence length="503" mass="56513">MSECKGDSSGATKEDTERGNLTSSVDLMGKTDGSTKASKGYSGMVFLRKGKEKKNGHNLSKDLKAHEKKSVNSSVTKKCEGLCFEEASNEFTCSSSITESYQLNTNKEARYCFRKLDDGTYAMEKIEESNPESIPRKRSTKKCQQKGRYSHKPLKICFKKRSKALRKASDSNDDYKSENKKMNYANQDEGQASVSEIQNKSTQHGKTWATLKRLVTHKKKHHSSLKQQPQMNHETNSNNSCIQSVSKKKRFSNLRISCLNFSRGKKHATSSMSPQDALCAVESQESESRSECNRSDKTLAMKYKLQRSLDAENGKTDSNIDQCMYIPTDEFQSLPKLKRVMNHLTQGTNKRNLHKSLRKSNAESVRSPSLDVREAPCLLASDKDGIKSNNTRLHRSPVREQDLLCCTIKCSENTAKPEANDLKSFHSYVPQHLGATRESGNMHEGYRNNLKDCEVSSEEDAISRSLLISDPYETLLIATAATLVKKVLQASIQQLVDEGPLFQ</sequence>
<dbReference type="AlphaFoldDB" id="A0A1L8EZY7"/>
<evidence type="ECO:0000313" key="9">
    <source>
        <dbReference type="RefSeq" id="XP_018087784.1"/>
    </source>
</evidence>
<feature type="region of interest" description="Disordered" evidence="6">
    <location>
        <begin position="346"/>
        <end position="366"/>
    </location>
</feature>
<dbReference type="PANTHER" id="PTHR15182:SF0">
    <property type="entry name" value="A-KINASE ANCHOR PROTEIN 5"/>
    <property type="match status" value="1"/>
</dbReference>
<protein>
    <submittedName>
        <fullName evidence="9">A-kinase anchor protein 5</fullName>
    </submittedName>
</protein>
<dbReference type="AGR" id="Xenbase:XB-GENE-17334597"/>
<dbReference type="GeneID" id="108699757"/>
<keyword evidence="4" id="KW-0472">Membrane</keyword>
<dbReference type="InterPro" id="IPR001573">
    <property type="entry name" value="AKAP_WSK"/>
</dbReference>
<dbReference type="GO" id="GO:0031698">
    <property type="term" value="F:beta-2 adrenergic receptor binding"/>
    <property type="evidence" value="ECO:0007669"/>
    <property type="project" value="TreeGrafter"/>
</dbReference>
<feature type="region of interest" description="Disordered" evidence="6">
    <location>
        <begin position="126"/>
        <end position="145"/>
    </location>
</feature>
<evidence type="ECO:0000256" key="2">
    <source>
        <dbReference type="ARBA" id="ARBA00022553"/>
    </source>
</evidence>
<dbReference type="PROSITE" id="PS51893">
    <property type="entry name" value="AKAP_CAM_BD"/>
    <property type="match status" value="1"/>
</dbReference>
<dbReference type="GO" id="GO:0014069">
    <property type="term" value="C:postsynaptic density"/>
    <property type="evidence" value="ECO:0007669"/>
    <property type="project" value="TreeGrafter"/>
</dbReference>
<evidence type="ECO:0000313" key="10">
    <source>
        <dbReference type="Xenbase" id="XB-GENE-17334597"/>
    </source>
</evidence>
<feature type="region of interest" description="Disordered" evidence="6">
    <location>
        <begin position="167"/>
        <end position="191"/>
    </location>
</feature>
<dbReference type="GO" id="GO:0060076">
    <property type="term" value="C:excitatory synapse"/>
    <property type="evidence" value="ECO:0007669"/>
    <property type="project" value="TreeGrafter"/>
</dbReference>
<proteinExistence type="predicted"/>
<dbReference type="GO" id="GO:0034237">
    <property type="term" value="F:protein kinase A regulatory subunit binding"/>
    <property type="evidence" value="ECO:0007669"/>
    <property type="project" value="TreeGrafter"/>
</dbReference>
<dbReference type="InterPro" id="IPR042375">
    <property type="entry name" value="AKAP5"/>
</dbReference>
<reference evidence="9" key="1">
    <citation type="submission" date="2025-08" db="UniProtKB">
        <authorList>
            <consortium name="RefSeq"/>
        </authorList>
    </citation>
    <scope>IDENTIFICATION</scope>
    <source>
        <strain evidence="9">J_2021</strain>
        <tissue evidence="9">Erythrocytes</tissue>
    </source>
</reference>
<evidence type="ECO:0000313" key="8">
    <source>
        <dbReference type="Proteomes" id="UP000186698"/>
    </source>
</evidence>
<feature type="compositionally biased region" description="Basic and acidic residues" evidence="6">
    <location>
        <begin position="1"/>
        <end position="18"/>
    </location>
</feature>
<evidence type="ECO:0000256" key="1">
    <source>
        <dbReference type="ARBA" id="ARBA00004635"/>
    </source>
</evidence>
<dbReference type="Bgee" id="108699757">
    <property type="expression patterns" value="Expressed in testis and 1 other cell type or tissue"/>
</dbReference>
<dbReference type="RefSeq" id="XP_018087784.1">
    <property type="nucleotide sequence ID" value="XM_018232295.2"/>
</dbReference>
<dbReference type="KEGG" id="xla:108699757"/>
<accession>A0A1L8EZY7</accession>